<evidence type="ECO:0000256" key="5">
    <source>
        <dbReference type="ARBA" id="ARBA00023242"/>
    </source>
</evidence>
<evidence type="ECO:0000256" key="7">
    <source>
        <dbReference type="SAM" id="MobiDB-lite"/>
    </source>
</evidence>
<dbReference type="InterPro" id="IPR018122">
    <property type="entry name" value="TF_fork_head_CS_1"/>
</dbReference>
<dbReference type="InterPro" id="IPR036390">
    <property type="entry name" value="WH_DNA-bd_sf"/>
</dbReference>
<organism evidence="9">
    <name type="scientific">Andrias davidianus</name>
    <name type="common">Chinese giant salamander</name>
    <name type="synonym">Sieboldia davidiana</name>
    <dbReference type="NCBI Taxonomy" id="141262"/>
    <lineage>
        <taxon>Eukaryota</taxon>
        <taxon>Metazoa</taxon>
        <taxon>Chordata</taxon>
        <taxon>Craniata</taxon>
        <taxon>Vertebrata</taxon>
        <taxon>Euteleostomi</taxon>
        <taxon>Amphibia</taxon>
        <taxon>Batrachia</taxon>
        <taxon>Caudata</taxon>
        <taxon>Cryptobranchoidea</taxon>
        <taxon>Cryptobranchidae</taxon>
        <taxon>Andrias</taxon>
    </lineage>
</organism>
<feature type="region of interest" description="Disordered" evidence="7">
    <location>
        <begin position="166"/>
        <end position="200"/>
    </location>
</feature>
<dbReference type="InterPro" id="IPR036388">
    <property type="entry name" value="WH-like_DNA-bd_sf"/>
</dbReference>
<evidence type="ECO:0000256" key="2">
    <source>
        <dbReference type="ARBA" id="ARBA00023015"/>
    </source>
</evidence>
<dbReference type="GO" id="GO:0000978">
    <property type="term" value="F:RNA polymerase II cis-regulatory region sequence-specific DNA binding"/>
    <property type="evidence" value="ECO:0007669"/>
    <property type="project" value="TreeGrafter"/>
</dbReference>
<accession>A0A2H4DU84</accession>
<dbReference type="Gene3D" id="1.10.10.10">
    <property type="entry name" value="Winged helix-like DNA-binding domain superfamily/Winged helix DNA-binding domain"/>
    <property type="match status" value="1"/>
</dbReference>
<keyword evidence="3 6" id="KW-0238">DNA-binding</keyword>
<dbReference type="SUPFAM" id="SSF46785">
    <property type="entry name" value="Winged helix' DNA-binding domain"/>
    <property type="match status" value="1"/>
</dbReference>
<reference evidence="9" key="1">
    <citation type="submission" date="2015-12" db="EMBL/GenBank/DDBJ databases">
        <authorList>
            <person name="Shamseldin A."/>
            <person name="Moawad H."/>
            <person name="Abd El-Rahim W.M."/>
            <person name="Sadowsky M.J."/>
        </authorList>
    </citation>
    <scope>NUCLEOTIDE SEQUENCE</scope>
</reference>
<evidence type="ECO:0000256" key="4">
    <source>
        <dbReference type="ARBA" id="ARBA00023163"/>
    </source>
</evidence>
<keyword evidence="5 6" id="KW-0539">Nucleus</keyword>
<evidence type="ECO:0000256" key="1">
    <source>
        <dbReference type="ARBA" id="ARBA00004123"/>
    </source>
</evidence>
<gene>
    <name evidence="9" type="primary">FoxC2</name>
</gene>
<protein>
    <submittedName>
        <fullName evidence="9">Forkhead box C2</fullName>
    </submittedName>
</protein>
<keyword evidence="4" id="KW-0804">Transcription</keyword>
<dbReference type="GO" id="GO:0005634">
    <property type="term" value="C:nucleus"/>
    <property type="evidence" value="ECO:0007669"/>
    <property type="project" value="UniProtKB-SubCell"/>
</dbReference>
<proteinExistence type="evidence at transcript level"/>
<dbReference type="PROSITE" id="PS00657">
    <property type="entry name" value="FORK_HEAD_1"/>
    <property type="match status" value="1"/>
</dbReference>
<dbReference type="EMBL" id="KU315724">
    <property type="protein sequence ID" value="ANA08991.1"/>
    <property type="molecule type" value="mRNA"/>
</dbReference>
<dbReference type="PANTHER" id="PTHR11829">
    <property type="entry name" value="FORKHEAD BOX PROTEIN"/>
    <property type="match status" value="1"/>
</dbReference>
<dbReference type="Pfam" id="PF00250">
    <property type="entry name" value="Forkhead"/>
    <property type="match status" value="1"/>
</dbReference>
<dbReference type="GO" id="GO:0009653">
    <property type="term" value="P:anatomical structure morphogenesis"/>
    <property type="evidence" value="ECO:0007669"/>
    <property type="project" value="TreeGrafter"/>
</dbReference>
<dbReference type="PROSITE" id="PS50039">
    <property type="entry name" value="FORK_HEAD_3"/>
    <property type="match status" value="1"/>
</dbReference>
<dbReference type="SMART" id="SM00339">
    <property type="entry name" value="FH"/>
    <property type="match status" value="1"/>
</dbReference>
<name>A0A2H4DU84_ANDDA</name>
<feature type="region of interest" description="Disordered" evidence="7">
    <location>
        <begin position="226"/>
        <end position="266"/>
    </location>
</feature>
<dbReference type="GO" id="GO:0000981">
    <property type="term" value="F:DNA-binding transcription factor activity, RNA polymerase II-specific"/>
    <property type="evidence" value="ECO:0007669"/>
    <property type="project" value="TreeGrafter"/>
</dbReference>
<sequence>MMQARYSVSDPNPMGVVPYLSEQNYYRAGSYGTMATPMGVYSGHEQYSTGMARSYGPYHHHQPAAPKDLVKPPYSYIALITMAIQNAPEKKITLNGIYQFIMDRFPFYRENKQGWQNSIRHNLSLNECFVKVPRDDKKPGKGSYWTLDPDSYNMFENGSFLRRRRRFKKKDASKDKDDRERHHKEPGKLQNSVSSADLPKDMATEKKIVIKSESLDLPVITKVETLSPDSGSAMQDSPRSVASTPSVSTESSIPEHHPSGNGLSGFSVENIMTLRTSPHGDMSPLPAASNRTGMVSTLPLNYPQSQPSSIYSQACTQNMDTSGSYQCSMRAMSLYSGDRSSHMCVPATLEDAISEHHNGTTSPLNTMNLATSQESVLSSGHHQQSGPPGQSAAASWYLNHSAADLNHLSGHTFGSQQQTFPNVREMFSSHRIGIESSALSEHQVSGNTSCQIPYRSAPSIYRHPSPYSYDCTKY</sequence>
<dbReference type="FunFam" id="1.10.10.10:FF:000016">
    <property type="entry name" value="Forkhead box protein I1"/>
    <property type="match status" value="1"/>
</dbReference>
<dbReference type="InterPro" id="IPR050211">
    <property type="entry name" value="FOX_domain-containing"/>
</dbReference>
<dbReference type="GO" id="GO:0030154">
    <property type="term" value="P:cell differentiation"/>
    <property type="evidence" value="ECO:0007669"/>
    <property type="project" value="TreeGrafter"/>
</dbReference>
<dbReference type="PROSITE" id="PS00658">
    <property type="entry name" value="FORK_HEAD_2"/>
    <property type="match status" value="1"/>
</dbReference>
<comment type="subcellular location">
    <subcellularLocation>
        <location evidence="1 6">Nucleus</location>
    </subcellularLocation>
</comment>
<keyword evidence="2" id="KW-0805">Transcription regulation</keyword>
<dbReference type="PANTHER" id="PTHR11829:SF388">
    <property type="entry name" value="FORK HEAD DOMAIN-CONTAINING PROTEIN L1-RELATED"/>
    <property type="match status" value="1"/>
</dbReference>
<feature type="DNA-binding region" description="Fork-head" evidence="6">
    <location>
        <begin position="71"/>
        <end position="165"/>
    </location>
</feature>
<evidence type="ECO:0000259" key="8">
    <source>
        <dbReference type="PROSITE" id="PS50039"/>
    </source>
</evidence>
<evidence type="ECO:0000256" key="3">
    <source>
        <dbReference type="ARBA" id="ARBA00023125"/>
    </source>
</evidence>
<dbReference type="CDD" id="cd20044">
    <property type="entry name" value="FH_FOXC1"/>
    <property type="match status" value="1"/>
</dbReference>
<feature type="region of interest" description="Disordered" evidence="7">
    <location>
        <begin position="373"/>
        <end position="393"/>
    </location>
</feature>
<evidence type="ECO:0000313" key="9">
    <source>
        <dbReference type="EMBL" id="ANA08991.1"/>
    </source>
</evidence>
<dbReference type="PRINTS" id="PR00053">
    <property type="entry name" value="FORKHEAD"/>
</dbReference>
<evidence type="ECO:0000256" key="6">
    <source>
        <dbReference type="PROSITE-ProRule" id="PRU00089"/>
    </source>
</evidence>
<dbReference type="AlphaFoldDB" id="A0A2H4DU84"/>
<dbReference type="InterPro" id="IPR047391">
    <property type="entry name" value="FOXC1/C2-like_FH"/>
</dbReference>
<feature type="compositionally biased region" description="Basic and acidic residues" evidence="7">
    <location>
        <begin position="170"/>
        <end position="180"/>
    </location>
</feature>
<dbReference type="InterPro" id="IPR001766">
    <property type="entry name" value="Fork_head_dom"/>
</dbReference>
<feature type="compositionally biased region" description="Polar residues" evidence="7">
    <location>
        <begin position="373"/>
        <end position="388"/>
    </location>
</feature>
<dbReference type="InterPro" id="IPR030456">
    <property type="entry name" value="TF_fork_head_CS_2"/>
</dbReference>
<feature type="compositionally biased region" description="Polar residues" evidence="7">
    <location>
        <begin position="227"/>
        <end position="252"/>
    </location>
</feature>
<feature type="domain" description="Fork-head" evidence="8">
    <location>
        <begin position="71"/>
        <end position="165"/>
    </location>
</feature>